<evidence type="ECO:0000256" key="9">
    <source>
        <dbReference type="ARBA" id="ARBA00023136"/>
    </source>
</evidence>
<keyword evidence="7" id="KW-0560">Oxidoreductase</keyword>
<comment type="subcellular location">
    <subcellularLocation>
        <location evidence="1">Membrane</location>
        <topology evidence="1">Multi-pass membrane protein</topology>
    </subcellularLocation>
</comment>
<dbReference type="InterPro" id="IPR013112">
    <property type="entry name" value="FAD-bd_8"/>
</dbReference>
<organism evidence="12 13">
    <name type="scientific">Westerdykella ornata</name>
    <dbReference type="NCBI Taxonomy" id="318751"/>
    <lineage>
        <taxon>Eukaryota</taxon>
        <taxon>Fungi</taxon>
        <taxon>Dikarya</taxon>
        <taxon>Ascomycota</taxon>
        <taxon>Pezizomycotina</taxon>
        <taxon>Dothideomycetes</taxon>
        <taxon>Pleosporomycetidae</taxon>
        <taxon>Pleosporales</taxon>
        <taxon>Sporormiaceae</taxon>
        <taxon>Westerdykella</taxon>
    </lineage>
</organism>
<feature type="transmembrane region" description="Helical" evidence="10">
    <location>
        <begin position="154"/>
        <end position="175"/>
    </location>
</feature>
<evidence type="ECO:0000259" key="11">
    <source>
        <dbReference type="PROSITE" id="PS51384"/>
    </source>
</evidence>
<dbReference type="GO" id="GO:0006826">
    <property type="term" value="P:iron ion transport"/>
    <property type="evidence" value="ECO:0007669"/>
    <property type="project" value="TreeGrafter"/>
</dbReference>
<dbReference type="InterPro" id="IPR039261">
    <property type="entry name" value="FNR_nucleotide-bd"/>
</dbReference>
<proteinExistence type="inferred from homology"/>
<feature type="transmembrane region" description="Helical" evidence="10">
    <location>
        <begin position="91"/>
        <end position="109"/>
    </location>
</feature>
<keyword evidence="3" id="KW-0813">Transport</keyword>
<dbReference type="PANTHER" id="PTHR32361">
    <property type="entry name" value="FERRIC/CUPRIC REDUCTASE TRANSMEMBRANE COMPONENT"/>
    <property type="match status" value="1"/>
</dbReference>
<reference evidence="12" key="1">
    <citation type="journal article" date="2020" name="Stud. Mycol.">
        <title>101 Dothideomycetes genomes: a test case for predicting lifestyles and emergence of pathogens.</title>
        <authorList>
            <person name="Haridas S."/>
            <person name="Albert R."/>
            <person name="Binder M."/>
            <person name="Bloem J."/>
            <person name="Labutti K."/>
            <person name="Salamov A."/>
            <person name="Andreopoulos B."/>
            <person name="Baker S."/>
            <person name="Barry K."/>
            <person name="Bills G."/>
            <person name="Bluhm B."/>
            <person name="Cannon C."/>
            <person name="Castanera R."/>
            <person name="Culley D."/>
            <person name="Daum C."/>
            <person name="Ezra D."/>
            <person name="Gonzalez J."/>
            <person name="Henrissat B."/>
            <person name="Kuo A."/>
            <person name="Liang C."/>
            <person name="Lipzen A."/>
            <person name="Lutzoni F."/>
            <person name="Magnuson J."/>
            <person name="Mondo S."/>
            <person name="Nolan M."/>
            <person name="Ohm R."/>
            <person name="Pangilinan J."/>
            <person name="Park H.-J."/>
            <person name="Ramirez L."/>
            <person name="Alfaro M."/>
            <person name="Sun H."/>
            <person name="Tritt A."/>
            <person name="Yoshinaga Y."/>
            <person name="Zwiers L.-H."/>
            <person name="Turgeon B."/>
            <person name="Goodwin S."/>
            <person name="Spatafora J."/>
            <person name="Crous P."/>
            <person name="Grigoriev I."/>
        </authorList>
    </citation>
    <scope>NUCLEOTIDE SEQUENCE</scope>
    <source>
        <strain evidence="12">CBS 379.55</strain>
    </source>
</reference>
<feature type="domain" description="FAD-binding FR-type" evidence="11">
    <location>
        <begin position="238"/>
        <end position="353"/>
    </location>
</feature>
<accession>A0A6A6JTA1</accession>
<dbReference type="AlphaFoldDB" id="A0A6A6JTA1"/>
<name>A0A6A6JTA1_WESOR</name>
<evidence type="ECO:0000256" key="10">
    <source>
        <dbReference type="SAM" id="Phobius"/>
    </source>
</evidence>
<comment type="similarity">
    <text evidence="2">Belongs to the ferric reductase (FRE) family.</text>
</comment>
<keyword evidence="13" id="KW-1185">Reference proteome</keyword>
<evidence type="ECO:0000256" key="1">
    <source>
        <dbReference type="ARBA" id="ARBA00004141"/>
    </source>
</evidence>
<evidence type="ECO:0000256" key="2">
    <source>
        <dbReference type="ARBA" id="ARBA00006278"/>
    </source>
</evidence>
<keyword evidence="6 10" id="KW-1133">Transmembrane helix</keyword>
<dbReference type="InterPro" id="IPR013121">
    <property type="entry name" value="Fe_red_NAD-bd_6"/>
</dbReference>
<evidence type="ECO:0000256" key="6">
    <source>
        <dbReference type="ARBA" id="ARBA00022989"/>
    </source>
</evidence>
<dbReference type="Gene3D" id="3.40.50.80">
    <property type="entry name" value="Nucleotide-binding domain of ferredoxin-NADP reductase (FNR) module"/>
    <property type="match status" value="1"/>
</dbReference>
<dbReference type="PROSITE" id="PS51384">
    <property type="entry name" value="FAD_FR"/>
    <property type="match status" value="1"/>
</dbReference>
<evidence type="ECO:0000256" key="3">
    <source>
        <dbReference type="ARBA" id="ARBA00022448"/>
    </source>
</evidence>
<dbReference type="GO" id="GO:0000293">
    <property type="term" value="F:ferric-chelate reductase activity"/>
    <property type="evidence" value="ECO:0007669"/>
    <property type="project" value="UniProtKB-ARBA"/>
</dbReference>
<dbReference type="InterPro" id="IPR051410">
    <property type="entry name" value="Ferric/Cupric_Reductase"/>
</dbReference>
<dbReference type="EMBL" id="ML986487">
    <property type="protein sequence ID" value="KAF2278976.1"/>
    <property type="molecule type" value="Genomic_DNA"/>
</dbReference>
<keyword evidence="9 10" id="KW-0472">Membrane</keyword>
<keyword evidence="5" id="KW-0249">Electron transport</keyword>
<dbReference type="Pfam" id="PF01794">
    <property type="entry name" value="Ferric_reduct"/>
    <property type="match status" value="1"/>
</dbReference>
<protein>
    <recommendedName>
        <fullName evidence="11">FAD-binding FR-type domain-containing protein</fullName>
    </recommendedName>
</protein>
<dbReference type="RefSeq" id="XP_033656515.1">
    <property type="nucleotide sequence ID" value="XM_033793894.1"/>
</dbReference>
<dbReference type="CDD" id="cd06186">
    <property type="entry name" value="NOX_Duox_like_FAD_NADP"/>
    <property type="match status" value="1"/>
</dbReference>
<dbReference type="GeneID" id="54547069"/>
<dbReference type="GO" id="GO:0015677">
    <property type="term" value="P:copper ion import"/>
    <property type="evidence" value="ECO:0007669"/>
    <property type="project" value="TreeGrafter"/>
</dbReference>
<dbReference type="SUPFAM" id="SSF52343">
    <property type="entry name" value="Ferredoxin reductase-like, C-terminal NADP-linked domain"/>
    <property type="match status" value="1"/>
</dbReference>
<keyword evidence="4 10" id="KW-0812">Transmembrane</keyword>
<evidence type="ECO:0000256" key="4">
    <source>
        <dbReference type="ARBA" id="ARBA00022692"/>
    </source>
</evidence>
<evidence type="ECO:0000256" key="8">
    <source>
        <dbReference type="ARBA" id="ARBA00023065"/>
    </source>
</evidence>
<gene>
    <name evidence="12" type="ORF">EI97DRAFT_224567</name>
</gene>
<evidence type="ECO:0000256" key="5">
    <source>
        <dbReference type="ARBA" id="ARBA00022982"/>
    </source>
</evidence>
<dbReference type="InterPro" id="IPR013130">
    <property type="entry name" value="Fe3_Rdtase_TM_dom"/>
</dbReference>
<dbReference type="GO" id="GO:0006879">
    <property type="term" value="P:intracellular iron ion homeostasis"/>
    <property type="evidence" value="ECO:0007669"/>
    <property type="project" value="TreeGrafter"/>
</dbReference>
<dbReference type="Proteomes" id="UP000800097">
    <property type="component" value="Unassembled WGS sequence"/>
</dbReference>
<evidence type="ECO:0000256" key="7">
    <source>
        <dbReference type="ARBA" id="ARBA00023002"/>
    </source>
</evidence>
<evidence type="ECO:0000313" key="12">
    <source>
        <dbReference type="EMBL" id="KAF2278976.1"/>
    </source>
</evidence>
<feature type="transmembrane region" description="Helical" evidence="10">
    <location>
        <begin position="58"/>
        <end position="79"/>
    </location>
</feature>
<feature type="transmembrane region" description="Helical" evidence="10">
    <location>
        <begin position="6"/>
        <end position="23"/>
    </location>
</feature>
<sequence length="488" mass="55694">MHVTILYAIAYASTISLILLWKAWNLIVLRARERFLSVVSRWLFYTVVFPRARGSTDATIFSVALAILFAVGNIVGSTLAVQTKAELSMRLARLSILNMVVLFVGGRTNIVIDKLLKWTITEYSFLHRWIGRVSLVEALLHGLLYYLDRRSINAYEISLLAVTAAIGCMSFVYVRRRIYETFLSTHRLLSFAVLILSWLHITHLGLFSLVCLISAVTLFSIQKILWLGFFLYRNLGSGPRCEATLVRYPNTFGTEEIVQLQVSLKRPWNVRPGQYVYLSLRQPAYFWSGIVESHPYMVAWASDSDDASSHVITLLVQCRRGFSRRLSLTRMRASTPQHMSASIDGPYGGAGLEKLQDYDKVLFMADGIGIAHHLMPVRHLLVSHNKQTARIRRLTLIWFLRSRDQMCWAVNFLLALHDLDDRKILNIFITTPSSLEGSAEGRNSALPELRSRIYMLNEIDIDLWINEEWQAEAGNMLTVGKYYSPYSS</sequence>
<dbReference type="Pfam" id="PF08022">
    <property type="entry name" value="FAD_binding_8"/>
    <property type="match status" value="1"/>
</dbReference>
<evidence type="ECO:0000313" key="13">
    <source>
        <dbReference type="Proteomes" id="UP000800097"/>
    </source>
</evidence>
<dbReference type="InterPro" id="IPR017927">
    <property type="entry name" value="FAD-bd_FR_type"/>
</dbReference>
<dbReference type="OrthoDB" id="4494341at2759"/>
<dbReference type="Pfam" id="PF08030">
    <property type="entry name" value="NAD_binding_6"/>
    <property type="match status" value="1"/>
</dbReference>
<keyword evidence="8" id="KW-0406">Ion transport</keyword>
<dbReference type="GO" id="GO:0005886">
    <property type="term" value="C:plasma membrane"/>
    <property type="evidence" value="ECO:0007669"/>
    <property type="project" value="TreeGrafter"/>
</dbReference>
<dbReference type="PANTHER" id="PTHR32361:SF26">
    <property type="entry name" value="FAD-BINDING 8 DOMAIN-CONTAINING PROTEIN-RELATED"/>
    <property type="match status" value="1"/>
</dbReference>